<accession>A0A378JSG7</accession>
<name>A0A378JSG7_9GAMM</name>
<organism evidence="2 4">
    <name type="scientific">Legionella moravica</name>
    <dbReference type="NCBI Taxonomy" id="39962"/>
    <lineage>
        <taxon>Bacteria</taxon>
        <taxon>Pseudomonadati</taxon>
        <taxon>Pseudomonadota</taxon>
        <taxon>Gammaproteobacteria</taxon>
        <taxon>Legionellales</taxon>
        <taxon>Legionellaceae</taxon>
        <taxon>Legionella</taxon>
    </lineage>
</organism>
<dbReference type="STRING" id="39962.Lmor_0465"/>
<gene>
    <name evidence="1" type="ORF">Lmor_0465</name>
    <name evidence="2" type="ORF">NCTC12239_00582</name>
</gene>
<dbReference type="Proteomes" id="UP000254040">
    <property type="component" value="Unassembled WGS sequence"/>
</dbReference>
<evidence type="ECO:0000313" key="4">
    <source>
        <dbReference type="Proteomes" id="UP000254040"/>
    </source>
</evidence>
<dbReference type="EMBL" id="UGOG01000001">
    <property type="protein sequence ID" value="STX61665.1"/>
    <property type="molecule type" value="Genomic_DNA"/>
</dbReference>
<evidence type="ECO:0000313" key="1">
    <source>
        <dbReference type="EMBL" id="KTD37602.1"/>
    </source>
</evidence>
<dbReference type="Proteomes" id="UP000054985">
    <property type="component" value="Unassembled WGS sequence"/>
</dbReference>
<dbReference type="AlphaFoldDB" id="A0A378JSG7"/>
<protein>
    <submittedName>
        <fullName evidence="2">Uncharacterized protein</fullName>
    </submittedName>
</protein>
<evidence type="ECO:0000313" key="3">
    <source>
        <dbReference type="Proteomes" id="UP000054985"/>
    </source>
</evidence>
<dbReference type="EMBL" id="LNYN01000012">
    <property type="protein sequence ID" value="KTD37602.1"/>
    <property type="molecule type" value="Genomic_DNA"/>
</dbReference>
<keyword evidence="3" id="KW-1185">Reference proteome</keyword>
<reference evidence="2 4" key="2">
    <citation type="submission" date="2018-06" db="EMBL/GenBank/DDBJ databases">
        <authorList>
            <consortium name="Pathogen Informatics"/>
            <person name="Doyle S."/>
        </authorList>
    </citation>
    <scope>NUCLEOTIDE SEQUENCE [LARGE SCALE GENOMIC DNA]</scope>
    <source>
        <strain evidence="2 4">NCTC12239</strain>
    </source>
</reference>
<proteinExistence type="predicted"/>
<evidence type="ECO:0000313" key="2">
    <source>
        <dbReference type="EMBL" id="STX61665.1"/>
    </source>
</evidence>
<sequence length="115" mass="12998">MIKYCTFRGCEFNMVPQGNKILPKKYPLGAALLYLRGARKNLDESLSSKDRELIWIRRKELSVILNGIEESHKEESVKQSLVTYYLINNLEIEISLSIAMLDAASSYLSAALSLA</sequence>
<reference evidence="1 3" key="1">
    <citation type="submission" date="2015-11" db="EMBL/GenBank/DDBJ databases">
        <title>Genomic analysis of 38 Legionella species identifies large and diverse effector repertoires.</title>
        <authorList>
            <person name="Burstein D."/>
            <person name="Amaro F."/>
            <person name="Zusman T."/>
            <person name="Lifshitz Z."/>
            <person name="Cohen O."/>
            <person name="Gilbert J.A."/>
            <person name="Pupko T."/>
            <person name="Shuman H.A."/>
            <person name="Segal G."/>
        </authorList>
    </citation>
    <scope>NUCLEOTIDE SEQUENCE [LARGE SCALE GENOMIC DNA]</scope>
    <source>
        <strain evidence="1 3">ATCC 43877</strain>
    </source>
</reference>